<dbReference type="OrthoDB" id="439639at2759"/>
<dbReference type="InParanoid" id="J4GQB4"/>
<feature type="domain" description="RRM" evidence="11">
    <location>
        <begin position="585"/>
        <end position="668"/>
    </location>
</feature>
<dbReference type="GO" id="GO:0005634">
    <property type="term" value="C:nucleus"/>
    <property type="evidence" value="ECO:0007669"/>
    <property type="project" value="UniProtKB-SubCell"/>
</dbReference>
<reference evidence="12 13" key="1">
    <citation type="journal article" date="2012" name="Appl. Environ. Microbiol.">
        <title>Short-read sequencing for genomic analysis of the brown rot fungus Fibroporia radiculosa.</title>
        <authorList>
            <person name="Tang J.D."/>
            <person name="Perkins A.D."/>
            <person name="Sonstegard T.S."/>
            <person name="Schroeder S.G."/>
            <person name="Burgess S.C."/>
            <person name="Diehl S.V."/>
        </authorList>
    </citation>
    <scope>NUCLEOTIDE SEQUENCE [LARGE SCALE GENOMIC DNA]</scope>
    <source>
        <strain evidence="12 13">TFFH 294</strain>
    </source>
</reference>
<dbReference type="RefSeq" id="XP_012182223.1">
    <property type="nucleotide sequence ID" value="XM_012326833.1"/>
</dbReference>
<dbReference type="Pfam" id="PF00076">
    <property type="entry name" value="RRM_1"/>
    <property type="match status" value="5"/>
</dbReference>
<dbReference type="InterPro" id="IPR012677">
    <property type="entry name" value="Nucleotide-bd_a/b_plait_sf"/>
</dbReference>
<keyword evidence="13" id="KW-1185">Reference proteome</keyword>
<dbReference type="GeneID" id="24097851"/>
<keyword evidence="5" id="KW-0677">Repeat</keyword>
<dbReference type="PANTHER" id="PTHR10352">
    <property type="entry name" value="EUKARYOTIC TRANSLATION INITIATION FACTOR 3 SUBUNIT G"/>
    <property type="match status" value="1"/>
</dbReference>
<feature type="region of interest" description="Disordered" evidence="10">
    <location>
        <begin position="233"/>
        <end position="267"/>
    </location>
</feature>
<proteinExistence type="inferred from homology"/>
<dbReference type="STRING" id="599839.J4GQB4"/>
<sequence length="805" mass="88347">MSRLIVKNLPAYLTQERLRSYFDSPDGPGGTLTDVKLVCRPDGTSRRFGFIGYKSPAEAERAKKWFNRAFVDSSRILVEIVEGSKDAPPPRPNKRPRLGPGPDETETRLPNDIRATGQASGILAQKQSKASQSKSHLDEFMQVMQPRTKKGPSWADADVAMPLNRPATNGIDIKDQIDATQSRKSSKAQPTSGENDEMKDATDSLDFESEHRDDGISDMDWFRKRTKAVLDEADPPAEKAFEQSDEEVDDVDRHEATVSEDPPPDPVKETILQTGRLFIRNLAFTCTEDELRELFRNQGEVSNIHIPLDAVTKQPKGLAYVTFARPAQALSAFEALDRTSFQGRLLHILPAVDRKGKVEDEHNGKKTVKGEREAKRKAAAGKEFNWAMLYMNSDAVVSSVADRMNIPKSEILNPESDNAAVKLALAETHIINETKSFLESHGVVLSVFSSSRVQRSDTTILVKNIPYGTSTDTLRTMFGTHGELRRVLVPPAGTLAIIEFEQAADARTAFRSLAYRRLGNTIMYLEKAPMGMFSDVPADSPAMSGQSSKAPVVATAVEPIRAPVSGAALVEGDDAATEPPLSAGTTLFVKNLAFSTTTEGLVHALRHLPGFAFARVQAKVDPARPTARLSMGYGFVGFRTKDDAKRALKSLEGFVLDGHVLAAKWAGRGVDEAEGQEVKGKPKSAKMIVKNVPFEATKKDIQELFGAHAQLKSVRLPRKFNHRTRGFAFLEFVSPHEAARAHATLRHTHFLGRHLVLEWAEDGAADVEELRKKAGVGFGGGKEMPGRKRKLNLGNGGEDEGEDDV</sequence>
<feature type="region of interest" description="Disordered" evidence="10">
    <location>
        <begin position="81"/>
        <end position="112"/>
    </location>
</feature>
<name>J4GQB4_9APHY</name>
<feature type="domain" description="RRM" evidence="11">
    <location>
        <begin position="2"/>
        <end position="83"/>
    </location>
</feature>
<dbReference type="SUPFAM" id="SSF54928">
    <property type="entry name" value="RNA-binding domain, RBD"/>
    <property type="match status" value="3"/>
</dbReference>
<dbReference type="Gene3D" id="3.30.70.330">
    <property type="match status" value="5"/>
</dbReference>
<feature type="domain" description="RRM" evidence="11">
    <location>
        <begin position="458"/>
        <end position="530"/>
    </location>
</feature>
<evidence type="ECO:0000256" key="5">
    <source>
        <dbReference type="ARBA" id="ARBA00022737"/>
    </source>
</evidence>
<accession>J4GQB4</accession>
<dbReference type="FunCoup" id="J4GQB4">
    <property type="interactions" value="752"/>
</dbReference>
<evidence type="ECO:0000313" key="12">
    <source>
        <dbReference type="EMBL" id="CCM02940.1"/>
    </source>
</evidence>
<dbReference type="GO" id="GO:1990904">
    <property type="term" value="C:ribonucleoprotein complex"/>
    <property type="evidence" value="ECO:0007669"/>
    <property type="project" value="UniProtKB-KW"/>
</dbReference>
<evidence type="ECO:0000313" key="13">
    <source>
        <dbReference type="Proteomes" id="UP000006352"/>
    </source>
</evidence>
<evidence type="ECO:0000256" key="7">
    <source>
        <dbReference type="ARBA" id="ARBA00023242"/>
    </source>
</evidence>
<evidence type="ECO:0000256" key="1">
    <source>
        <dbReference type="ARBA" id="ARBA00004123"/>
    </source>
</evidence>
<dbReference type="Proteomes" id="UP000006352">
    <property type="component" value="Unassembled WGS sequence"/>
</dbReference>
<dbReference type="SMART" id="SM00360">
    <property type="entry name" value="RRM"/>
    <property type="match status" value="5"/>
</dbReference>
<feature type="domain" description="RRM" evidence="11">
    <location>
        <begin position="275"/>
        <end position="353"/>
    </location>
</feature>
<evidence type="ECO:0000256" key="2">
    <source>
        <dbReference type="ARBA" id="ARBA00008033"/>
    </source>
</evidence>
<keyword evidence="6 9" id="KW-0694">RNA-binding</keyword>
<evidence type="ECO:0000256" key="9">
    <source>
        <dbReference type="PROSITE-ProRule" id="PRU00176"/>
    </source>
</evidence>
<keyword evidence="8" id="KW-0687">Ribonucleoprotein</keyword>
<feature type="compositionally biased region" description="Basic and acidic residues" evidence="10">
    <location>
        <begin position="196"/>
        <end position="213"/>
    </location>
</feature>
<feature type="domain" description="RRM" evidence="11">
    <location>
        <begin position="685"/>
        <end position="762"/>
    </location>
</feature>
<keyword evidence="4" id="KW-0698">rRNA processing</keyword>
<dbReference type="CDD" id="cd12568">
    <property type="entry name" value="RRM3_MRD1"/>
    <property type="match status" value="1"/>
</dbReference>
<evidence type="ECO:0000256" key="10">
    <source>
        <dbReference type="SAM" id="MobiDB-lite"/>
    </source>
</evidence>
<dbReference type="CDD" id="cd12320">
    <property type="entry name" value="RRM6_RBM19_RRM5_MRD1"/>
    <property type="match status" value="1"/>
</dbReference>
<evidence type="ECO:0000259" key="11">
    <source>
        <dbReference type="PROSITE" id="PS50102"/>
    </source>
</evidence>
<dbReference type="InterPro" id="IPR035979">
    <property type="entry name" value="RBD_domain_sf"/>
</dbReference>
<comment type="subcellular location">
    <subcellularLocation>
        <location evidence="1">Nucleus</location>
    </subcellularLocation>
</comment>
<evidence type="ECO:0000256" key="8">
    <source>
        <dbReference type="ARBA" id="ARBA00023274"/>
    </source>
</evidence>
<dbReference type="PROSITE" id="PS50102">
    <property type="entry name" value="RRM"/>
    <property type="match status" value="5"/>
</dbReference>
<feature type="region of interest" description="Disordered" evidence="10">
    <location>
        <begin position="775"/>
        <end position="805"/>
    </location>
</feature>
<dbReference type="GO" id="GO:0006364">
    <property type="term" value="P:rRNA processing"/>
    <property type="evidence" value="ECO:0007669"/>
    <property type="project" value="UniProtKB-KW"/>
</dbReference>
<dbReference type="InterPro" id="IPR034482">
    <property type="entry name" value="Mrd1_RRM3"/>
</dbReference>
<feature type="compositionally biased region" description="Polar residues" evidence="10">
    <location>
        <begin position="178"/>
        <end position="193"/>
    </location>
</feature>
<keyword evidence="7" id="KW-0539">Nucleus</keyword>
<dbReference type="InterPro" id="IPR000504">
    <property type="entry name" value="RRM_dom"/>
</dbReference>
<comment type="similarity">
    <text evidence="2">Belongs to the RRM MRD1 family.</text>
</comment>
<protein>
    <recommendedName>
        <fullName evidence="3">Multiple RNA-binding domain-containing protein 1</fullName>
    </recommendedName>
</protein>
<feature type="region of interest" description="Disordered" evidence="10">
    <location>
        <begin position="163"/>
        <end position="213"/>
    </location>
</feature>
<dbReference type="EMBL" id="HE797096">
    <property type="protein sequence ID" value="CCM02940.1"/>
    <property type="molecule type" value="Genomic_DNA"/>
</dbReference>
<evidence type="ECO:0000256" key="3">
    <source>
        <dbReference type="ARBA" id="ARBA00013428"/>
    </source>
</evidence>
<evidence type="ECO:0000256" key="6">
    <source>
        <dbReference type="ARBA" id="ARBA00022884"/>
    </source>
</evidence>
<dbReference type="AlphaFoldDB" id="J4GQB4"/>
<dbReference type="GO" id="GO:0003723">
    <property type="term" value="F:RNA binding"/>
    <property type="evidence" value="ECO:0007669"/>
    <property type="project" value="UniProtKB-UniRule"/>
</dbReference>
<organism evidence="12 13">
    <name type="scientific">Fibroporia radiculosa</name>
    <dbReference type="NCBI Taxonomy" id="599839"/>
    <lineage>
        <taxon>Eukaryota</taxon>
        <taxon>Fungi</taxon>
        <taxon>Dikarya</taxon>
        <taxon>Basidiomycota</taxon>
        <taxon>Agaricomycotina</taxon>
        <taxon>Agaricomycetes</taxon>
        <taxon>Polyporales</taxon>
        <taxon>Fibroporiaceae</taxon>
        <taxon>Fibroporia</taxon>
    </lineage>
</organism>
<evidence type="ECO:0000256" key="4">
    <source>
        <dbReference type="ARBA" id="ARBA00022552"/>
    </source>
</evidence>
<gene>
    <name evidence="12" type="ORF">FIBRA_05055</name>
</gene>
<dbReference type="HOGENOM" id="CLU_008479_0_0_1"/>